<dbReference type="AlphaFoldDB" id="A0ABC8C1A0"/>
<dbReference type="EMBL" id="CP020563">
    <property type="protein sequence ID" value="ARF75710.1"/>
    <property type="molecule type" value="Genomic_DNA"/>
</dbReference>
<evidence type="ECO:0000313" key="1">
    <source>
        <dbReference type="EMBL" id="ARF75710.1"/>
    </source>
</evidence>
<sequence>MTDNSTTREPDVSTTQRHSYMAALSLAETLLSETTALPTDFIVSAADWEPGAPSIRFYFHDTPGLVREFAAQFSLEVAVRPAGSGGEYTEASGFRDGVRVRAWALLSAEQVAERTAVTS</sequence>
<dbReference type="RefSeq" id="WP_084750335.1">
    <property type="nucleotide sequence ID" value="NZ_CP020563.1"/>
</dbReference>
<organism evidence="1 2">
    <name type="scientific">Kitasatospora albolonga</name>
    <dbReference type="NCBI Taxonomy" id="68173"/>
    <lineage>
        <taxon>Bacteria</taxon>
        <taxon>Bacillati</taxon>
        <taxon>Actinomycetota</taxon>
        <taxon>Actinomycetes</taxon>
        <taxon>Kitasatosporales</taxon>
        <taxon>Streptomycetaceae</taxon>
        <taxon>Kitasatospora</taxon>
    </lineage>
</organism>
<evidence type="ECO:0000313" key="2">
    <source>
        <dbReference type="Proteomes" id="UP000192251"/>
    </source>
</evidence>
<protein>
    <submittedName>
        <fullName evidence="1">Uncharacterized protein</fullName>
    </submittedName>
</protein>
<accession>A0ABC8C1A0</accession>
<dbReference type="Proteomes" id="UP000192251">
    <property type="component" value="Chromosome"/>
</dbReference>
<keyword evidence="2" id="KW-1185">Reference proteome</keyword>
<proteinExistence type="predicted"/>
<reference evidence="1 2" key="1">
    <citation type="submission" date="2017-04" db="EMBL/GenBank/DDBJ databases">
        <title>The complete genome sequence of Streptomyces albolongus YIM 101047, the producer of novel bafilomycins and novel odoriferous sesquiterpenoids.</title>
        <authorList>
            <person name="Yin M."/>
            <person name="Jiang Y."/>
        </authorList>
    </citation>
    <scope>NUCLEOTIDE SEQUENCE [LARGE SCALE GENOMIC DNA]</scope>
    <source>
        <strain evidence="1 2">YIM 101047</strain>
    </source>
</reference>
<name>A0ABC8C1A0_9ACTN</name>
<gene>
    <name evidence="1" type="ORF">B7C62_28225</name>
</gene>
<dbReference type="KEGG" id="kab:B7C62_28225"/>